<dbReference type="InterPro" id="IPR009430">
    <property type="entry name" value="GvpL/GvpF"/>
</dbReference>
<evidence type="ECO:0000256" key="1">
    <source>
        <dbReference type="ARBA" id="ARBA00022987"/>
    </source>
</evidence>
<proteinExistence type="inferred from homology"/>
<reference evidence="4 5" key="1">
    <citation type="submission" date="2016-10" db="EMBL/GenBank/DDBJ databases">
        <title>Complete Genome Sequence of Peptococcaceae strain DCMF.</title>
        <authorList>
            <person name="Edwards R.J."/>
            <person name="Holland S.I."/>
            <person name="Deshpande N.P."/>
            <person name="Wong Y.K."/>
            <person name="Ertan H."/>
            <person name="Manefield M."/>
            <person name="Russell T.L."/>
            <person name="Lee M.J."/>
        </authorList>
    </citation>
    <scope>NUCLEOTIDE SEQUENCE [LARGE SCALE GENOMIC DNA]</scope>
    <source>
        <strain evidence="4 5">DCMF</strain>
    </source>
</reference>
<evidence type="ECO:0000256" key="3">
    <source>
        <dbReference type="ARBA" id="ARBA00035643"/>
    </source>
</evidence>
<name>A0A3G1KWY4_FORW1</name>
<sequence length="342" mass="39312">MITSNSVLDFLQPELDNMIKEAKETALKNVKEKLILNFESILYEQAMNQLSSRPLAKEVQVTEPFQYRSSQAISGAHKKVYLYGITEVAADHFVSQGNFDGIADGTKVFTLIHKNLLAVISEVSPEDFNEGKIPELAEKREWLEDKTERHQKVISLLMGKYAVIPMGFCSLYPSQDQLRIFLEENYHDLIEQLTNIHNKTEWGLKLYLNEELFKQFLQEKDESINNLMNEMSLNQTGKGYLPKKRLANRIEKKAFDIAEEVHRRLCRFSAGAILNKLPPKEVGGKGERMILNGAYLLEKNKEDNFFETVKWLEETEGPRGFVFEITGPWPCYNFCRVSSTGT</sequence>
<evidence type="ECO:0000313" key="4">
    <source>
        <dbReference type="EMBL" id="ATW26907.1"/>
    </source>
</evidence>
<dbReference type="KEGG" id="fwa:DCMF_21000"/>
<dbReference type="GO" id="GO:0031412">
    <property type="term" value="P:gas vesicle organization"/>
    <property type="evidence" value="ECO:0007669"/>
    <property type="project" value="InterPro"/>
</dbReference>
<dbReference type="Pfam" id="PF06386">
    <property type="entry name" value="GvpL_GvpF"/>
    <property type="match status" value="1"/>
</dbReference>
<dbReference type="Proteomes" id="UP000323521">
    <property type="component" value="Chromosome"/>
</dbReference>
<dbReference type="PANTHER" id="PTHR36852">
    <property type="entry name" value="PROTEIN GVPL 2"/>
    <property type="match status" value="1"/>
</dbReference>
<dbReference type="EMBL" id="CP017634">
    <property type="protein sequence ID" value="ATW26907.1"/>
    <property type="molecule type" value="Genomic_DNA"/>
</dbReference>
<accession>A0A3G1KWY4</accession>
<dbReference type="PANTHER" id="PTHR36852:SF1">
    <property type="entry name" value="PROTEIN GVPL 2"/>
    <property type="match status" value="1"/>
</dbReference>
<dbReference type="OrthoDB" id="146444at2"/>
<comment type="subcellular location">
    <subcellularLocation>
        <location evidence="2">Gas vesicle</location>
    </subcellularLocation>
</comment>
<gene>
    <name evidence="4" type="ORF">DCMF_21000</name>
</gene>
<dbReference type="RefSeq" id="WP_148136238.1">
    <property type="nucleotide sequence ID" value="NZ_CP017634.1"/>
</dbReference>
<evidence type="ECO:0000256" key="2">
    <source>
        <dbReference type="ARBA" id="ARBA00035108"/>
    </source>
</evidence>
<protein>
    <recommendedName>
        <fullName evidence="6">GvpL/GvpF family gas vesicle protein</fullName>
    </recommendedName>
</protein>
<organism evidence="4 5">
    <name type="scientific">Formimonas warabiya</name>
    <dbReference type="NCBI Taxonomy" id="1761012"/>
    <lineage>
        <taxon>Bacteria</taxon>
        <taxon>Bacillati</taxon>
        <taxon>Bacillota</taxon>
        <taxon>Clostridia</taxon>
        <taxon>Eubacteriales</taxon>
        <taxon>Peptococcaceae</taxon>
        <taxon>Candidatus Formimonas</taxon>
    </lineage>
</organism>
<evidence type="ECO:0000313" key="5">
    <source>
        <dbReference type="Proteomes" id="UP000323521"/>
    </source>
</evidence>
<keyword evidence="5" id="KW-1185">Reference proteome</keyword>
<evidence type="ECO:0008006" key="6">
    <source>
        <dbReference type="Google" id="ProtNLM"/>
    </source>
</evidence>
<keyword evidence="1" id="KW-0304">Gas vesicle</keyword>
<dbReference type="GO" id="GO:0031411">
    <property type="term" value="C:gas vesicle"/>
    <property type="evidence" value="ECO:0007669"/>
    <property type="project" value="UniProtKB-SubCell"/>
</dbReference>
<dbReference type="AlphaFoldDB" id="A0A3G1KWY4"/>
<comment type="similarity">
    <text evidence="3">Belongs to the gas vesicle GvpF/GvpL family.</text>
</comment>